<comment type="caution">
    <text evidence="1">The sequence shown here is derived from an EMBL/GenBank/DDBJ whole genome shotgun (WGS) entry which is preliminary data.</text>
</comment>
<feature type="non-terminal residue" evidence="1">
    <location>
        <position position="134"/>
    </location>
</feature>
<accession>A0ACA9SCS5</accession>
<gene>
    <name evidence="1" type="ORF">RPERSI_LOCUS29582</name>
</gene>
<reference evidence="1" key="1">
    <citation type="submission" date="2021-06" db="EMBL/GenBank/DDBJ databases">
        <authorList>
            <person name="Kallberg Y."/>
            <person name="Tangrot J."/>
            <person name="Rosling A."/>
        </authorList>
    </citation>
    <scope>NUCLEOTIDE SEQUENCE</scope>
    <source>
        <strain evidence="1">MA461A</strain>
    </source>
</reference>
<proteinExistence type="predicted"/>
<dbReference type="EMBL" id="CAJVQC010112107">
    <property type="protein sequence ID" value="CAG8835520.1"/>
    <property type="molecule type" value="Genomic_DNA"/>
</dbReference>
<evidence type="ECO:0000313" key="2">
    <source>
        <dbReference type="Proteomes" id="UP000789920"/>
    </source>
</evidence>
<evidence type="ECO:0000313" key="1">
    <source>
        <dbReference type="EMBL" id="CAG8835520.1"/>
    </source>
</evidence>
<name>A0ACA9SCS5_9GLOM</name>
<feature type="non-terminal residue" evidence="1">
    <location>
        <position position="1"/>
    </location>
</feature>
<keyword evidence="2" id="KW-1185">Reference proteome</keyword>
<protein>
    <submittedName>
        <fullName evidence="1">10790_t:CDS:1</fullName>
    </submittedName>
</protein>
<organism evidence="1 2">
    <name type="scientific">Racocetra persica</name>
    <dbReference type="NCBI Taxonomy" id="160502"/>
    <lineage>
        <taxon>Eukaryota</taxon>
        <taxon>Fungi</taxon>
        <taxon>Fungi incertae sedis</taxon>
        <taxon>Mucoromycota</taxon>
        <taxon>Glomeromycotina</taxon>
        <taxon>Glomeromycetes</taxon>
        <taxon>Diversisporales</taxon>
        <taxon>Gigasporaceae</taxon>
        <taxon>Racocetra</taxon>
    </lineage>
</organism>
<sequence length="134" mass="15555">VSRDLYARKNSFVVPELIHSINLEEYTTTRDTLYGLEFLNHITREISQGMLDQVIPIVCSWKDSFDVIIDCINKGATDYLIKPIRPEVAKTIFLNAHRFSGNKSPLSPIDYRKPAIRNSFSFEQRLEEVFMKDN</sequence>
<dbReference type="Proteomes" id="UP000789920">
    <property type="component" value="Unassembled WGS sequence"/>
</dbReference>